<gene>
    <name evidence="1" type="ORF">AAJCM20276_21730</name>
</gene>
<evidence type="ECO:0000313" key="1">
    <source>
        <dbReference type="EMBL" id="BCI67549.1"/>
    </source>
</evidence>
<name>A0A6S6PJN5_ACEAC</name>
<dbReference type="GO" id="GO:0009312">
    <property type="term" value="P:oligosaccharide biosynthetic process"/>
    <property type="evidence" value="ECO:0007669"/>
    <property type="project" value="InterPro"/>
</dbReference>
<dbReference type="InterPro" id="IPR008715">
    <property type="entry name" value="SAM-MeTfrase_NodS-like"/>
</dbReference>
<dbReference type="Gene3D" id="3.40.50.150">
    <property type="entry name" value="Vaccinia Virus protein VP39"/>
    <property type="match status" value="1"/>
</dbReference>
<proteinExistence type="predicted"/>
<accession>A0A6S6PJN5</accession>
<dbReference type="Pfam" id="PF05401">
    <property type="entry name" value="NodS"/>
    <property type="match status" value="1"/>
</dbReference>
<dbReference type="InterPro" id="IPR029063">
    <property type="entry name" value="SAM-dependent_MTases_sf"/>
</dbReference>
<dbReference type="SUPFAM" id="SSF53335">
    <property type="entry name" value="S-adenosyl-L-methionine-dependent methyltransferases"/>
    <property type="match status" value="1"/>
</dbReference>
<dbReference type="AlphaFoldDB" id="A0A6S6PJN5"/>
<dbReference type="GO" id="GO:0032259">
    <property type="term" value="P:methylation"/>
    <property type="evidence" value="ECO:0007669"/>
    <property type="project" value="UniProtKB-KW"/>
</dbReference>
<keyword evidence="1" id="KW-0808">Transferase</keyword>
<organism evidence="1 2">
    <name type="scientific">Acetobacter aceti</name>
    <dbReference type="NCBI Taxonomy" id="435"/>
    <lineage>
        <taxon>Bacteria</taxon>
        <taxon>Pseudomonadati</taxon>
        <taxon>Pseudomonadota</taxon>
        <taxon>Alphaproteobacteria</taxon>
        <taxon>Acetobacterales</taxon>
        <taxon>Acetobacteraceae</taxon>
        <taxon>Acetobacter</taxon>
        <taxon>Acetobacter subgen. Acetobacter</taxon>
    </lineage>
</organism>
<dbReference type="Proteomes" id="UP000515220">
    <property type="component" value="Chromosome"/>
</dbReference>
<sequence length="208" mass="23073">MIKETWPPDVFEALFRASADPWDFETTPYERSKLEHLLSCIPGKHTGFAVELGCAIGVGTRKLAERCDRILAVDASATALGMARTRCAEMLHVSFVEAFLPGGYPALQAAGCDLMIVSELLYFLTKDDIRKLAACVTTSLKKNGALLLVNWTGHTDTPCTGDEAADCFIQACSERFWEVDYSERSKSYRLERVRYAGEPKLEDPHETG</sequence>
<protein>
    <submittedName>
        <fullName evidence="1">Methyltransferase</fullName>
    </submittedName>
</protein>
<keyword evidence="1" id="KW-0489">Methyltransferase</keyword>
<dbReference type="EMBL" id="AP023326">
    <property type="protein sequence ID" value="BCI67549.1"/>
    <property type="molecule type" value="Genomic_DNA"/>
</dbReference>
<reference evidence="1 2" key="1">
    <citation type="submission" date="2020-07" db="EMBL/GenBank/DDBJ databases">
        <title>Complete Genome Sequence of an acetic acid bacterium, Acetobacter aceti JCM20276.</title>
        <authorList>
            <person name="Hirose Y."/>
            <person name="Mihara H."/>
        </authorList>
    </citation>
    <scope>NUCLEOTIDE SEQUENCE [LARGE SCALE GENOMIC DNA]</scope>
    <source>
        <strain evidence="1 2">JCM20276</strain>
    </source>
</reference>
<evidence type="ECO:0000313" key="2">
    <source>
        <dbReference type="Proteomes" id="UP000515220"/>
    </source>
</evidence>
<dbReference type="GO" id="GO:0008757">
    <property type="term" value="F:S-adenosylmethionine-dependent methyltransferase activity"/>
    <property type="evidence" value="ECO:0007669"/>
    <property type="project" value="InterPro"/>
</dbReference>